<evidence type="ECO:0000313" key="2">
    <source>
        <dbReference type="Proteomes" id="UP000798662"/>
    </source>
</evidence>
<evidence type="ECO:0000313" key="1">
    <source>
        <dbReference type="EMBL" id="KAK1867926.1"/>
    </source>
</evidence>
<proteinExistence type="predicted"/>
<protein>
    <submittedName>
        <fullName evidence="1">Uncharacterized protein</fullName>
    </submittedName>
</protein>
<organism evidence="1 2">
    <name type="scientific">Pyropia yezoensis</name>
    <name type="common">Susabi-nori</name>
    <name type="synonym">Porphyra yezoensis</name>
    <dbReference type="NCBI Taxonomy" id="2788"/>
    <lineage>
        <taxon>Eukaryota</taxon>
        <taxon>Rhodophyta</taxon>
        <taxon>Bangiophyceae</taxon>
        <taxon>Bangiales</taxon>
        <taxon>Bangiaceae</taxon>
        <taxon>Pyropia</taxon>
    </lineage>
</organism>
<accession>A0ACC3CD66</accession>
<gene>
    <name evidence="1" type="ORF">I4F81_010423</name>
</gene>
<reference evidence="1" key="1">
    <citation type="submission" date="2019-11" db="EMBL/GenBank/DDBJ databases">
        <title>Nori genome reveals adaptations in red seaweeds to the harsh intertidal environment.</title>
        <authorList>
            <person name="Wang D."/>
            <person name="Mao Y."/>
        </authorList>
    </citation>
    <scope>NUCLEOTIDE SEQUENCE</scope>
    <source>
        <tissue evidence="1">Gametophyte</tissue>
    </source>
</reference>
<name>A0ACC3CD66_PYRYE</name>
<comment type="caution">
    <text evidence="1">The sequence shown here is derived from an EMBL/GenBank/DDBJ whole genome shotgun (WGS) entry which is preliminary data.</text>
</comment>
<dbReference type="EMBL" id="CM020620">
    <property type="protein sequence ID" value="KAK1867926.1"/>
    <property type="molecule type" value="Genomic_DNA"/>
</dbReference>
<sequence length="714" mass="69251">MPCLHRTPSLLAKPGLCDHPFPVPMRPPRTSPPRRQRHAPLLTTVAAAAAVIAAVASAASPAFAVAAFPPTTLWHVDRVNQASLPLDGNTLLPPLVPPPAASKYGSSTPSPAPNARPLPTVYVLSVGVDASHEVFATTALTIYDATGGAGMGNGGGGDDCIPHGTLAAGLVAGTAVGLAPGMPLAVVAVAKCEGARPAAVVCANMDEGLAWVAAEAGRRAAVAKSAGGGGGGVVVLPPDVPHACFASLAVRLRELWEGGGGTPGMALFAPAPTTACTPAASTRTAAAGVVVRAVVAATTAPRVPPILVVAPTNAVDESPLPPPGCSPPHLRAPGANITSAYRGATGTTATSAAYAVAVALPGMAPAGAAALAARVVAARPGLSPKAIGTVLAAASAPVVRVTPPPLLASDTRRYRAGVPLDSSAAAAALAAVSADGTVAAGDGLLTVELRVGIDEAPAWRWLGDVAAAAVVEAVPGGTLLAGARGGWAVGHPGGVQSQPAAVDIRVLVAVSWEDESSDGAGDGADGGGQEDADGVAALRLAAAGLEGLAAIVASAVNATPEVSALGATLLGVRVRKVYPVDSDASPVSAVGEELDHHTGDDTYGETANAAAVAGGTPANGDNVVGARQGVVSGRVVLAVAGGAAVQQAPETAKQVFENTASAGNQAVEAAKGKAETVPGAVGADGARGGGLNMPQAPAATAKSAEGVKAYGGGN</sequence>
<dbReference type="Proteomes" id="UP000798662">
    <property type="component" value="Chromosome 3"/>
</dbReference>
<keyword evidence="2" id="KW-1185">Reference proteome</keyword>